<dbReference type="PANTHER" id="PTHR35040">
    <property type="match status" value="1"/>
</dbReference>
<dbReference type="AlphaFoldDB" id="A0A081BZN0"/>
<dbReference type="STRING" id="1499967.U27_04752"/>
<dbReference type="PANTHER" id="PTHR35040:SF9">
    <property type="entry name" value="4-LIKE CELL SURFACE PROTEIN, PUTATIVE (AFU_ORTHOLOGUE AFUA_4G14080)-RELATED"/>
    <property type="match status" value="1"/>
</dbReference>
<dbReference type="Pfam" id="PF12138">
    <property type="entry name" value="Spherulin4"/>
    <property type="match status" value="1"/>
</dbReference>
<dbReference type="InterPro" id="IPR021986">
    <property type="entry name" value="Spherulin4"/>
</dbReference>
<name>A0A081BZN0_VECG1</name>
<evidence type="ECO:0000313" key="2">
    <source>
        <dbReference type="Proteomes" id="UP000030661"/>
    </source>
</evidence>
<dbReference type="Proteomes" id="UP000030661">
    <property type="component" value="Unassembled WGS sequence"/>
</dbReference>
<reference evidence="1" key="1">
    <citation type="journal article" date="2015" name="PeerJ">
        <title>First genomic representation of candidate bacterial phylum KSB3 points to enhanced environmental sensing as a trigger of wastewater bulking.</title>
        <authorList>
            <person name="Sekiguchi Y."/>
            <person name="Ohashi A."/>
            <person name="Parks D.H."/>
            <person name="Yamauchi T."/>
            <person name="Tyson G.W."/>
            <person name="Hugenholtz P."/>
        </authorList>
    </citation>
    <scope>NUCLEOTIDE SEQUENCE [LARGE SCALE GENOMIC DNA]</scope>
</reference>
<sequence length="273" mass="30987">MIHLRHTYRYMIFLSIFVVSMAIIQPITTRAQTKVQLQILIPLYIYPDNRWNDVATAASKLPVTAVINPNSGPGTCPPDAAYIQGLNTLRNAGVTIVGYVPTTNGDRQINNVKADIDLYVQCFNIHGIFLDETATTLDKLSYYGELYDYIRSKPNFNTVVLNPGTNIIEQYVSRPAGDISIIFESYSTEWPGYEPDSYVSAYPAERFAVLVHTTPDVNTMKSHVDLAMARHIGYVYVTNDIMDNPWDTLPSYWTEFVDYLTSLNARSYLLWTR</sequence>
<dbReference type="EMBL" id="DF820466">
    <property type="protein sequence ID" value="GAK57785.1"/>
    <property type="molecule type" value="Genomic_DNA"/>
</dbReference>
<accession>A0A081BZN0</accession>
<evidence type="ECO:0000313" key="1">
    <source>
        <dbReference type="EMBL" id="GAK57785.1"/>
    </source>
</evidence>
<dbReference type="eggNOG" id="COG1122">
    <property type="taxonomic scope" value="Bacteria"/>
</dbReference>
<proteinExistence type="predicted"/>
<protein>
    <recommendedName>
        <fullName evidence="3">Spherulation-specific family 4</fullName>
    </recommendedName>
</protein>
<gene>
    <name evidence="1" type="ORF">U27_04752</name>
</gene>
<keyword evidence="2" id="KW-1185">Reference proteome</keyword>
<evidence type="ECO:0008006" key="3">
    <source>
        <dbReference type="Google" id="ProtNLM"/>
    </source>
</evidence>
<dbReference type="HOGENOM" id="CLU_060605_1_1_0"/>
<organism evidence="1">
    <name type="scientific">Vecturithrix granuli</name>
    <dbReference type="NCBI Taxonomy" id="1499967"/>
    <lineage>
        <taxon>Bacteria</taxon>
        <taxon>Candidatus Moduliflexota</taxon>
        <taxon>Candidatus Vecturitrichia</taxon>
        <taxon>Candidatus Vecturitrichales</taxon>
        <taxon>Candidatus Vecturitrichaceae</taxon>
        <taxon>Candidatus Vecturithrix</taxon>
    </lineage>
</organism>